<gene>
    <name evidence="3" type="ORF">AVL57_18755</name>
</gene>
<feature type="coiled-coil region" evidence="1">
    <location>
        <begin position="138"/>
        <end position="165"/>
    </location>
</feature>
<keyword evidence="2" id="KW-0732">Signal</keyword>
<reference evidence="3 4" key="1">
    <citation type="submission" date="2015-12" db="EMBL/GenBank/DDBJ databases">
        <title>Intraspecies pangenome expansion in the marine bacterium Alteromonas.</title>
        <authorList>
            <person name="Lopez-Perez M."/>
            <person name="Rodriguez-Valera F."/>
        </authorList>
    </citation>
    <scope>NUCLEOTIDE SEQUENCE [LARGE SCALE GENOMIC DNA]</scope>
    <source>
        <strain evidence="3 4">LMG 21861</strain>
    </source>
</reference>
<sequence>MLRMNSVFFAFVLLSTFIFSSSFAQSSSKIQNTSQDTQNASSAVSKQTGSNQNNAIAMLFGEPITLADITPDQDTMSKIRKQAPDNVTQLVTQMRAINLANQIIEGVLSDYASTHNIEVDSDLVEAFKQKFGSEYEKNNQKVAAKKDAQQENNELKESVSAEDITSIDEIALTQVERWQIEKHLYKTYGGAVIFEQSNPSMPVEAYLALMKEYANKGKFKVLDEALAERFWEAFEPPYEFVIAPEDVNFNQPWWR</sequence>
<feature type="signal peptide" evidence="2">
    <location>
        <begin position="1"/>
        <end position="24"/>
    </location>
</feature>
<dbReference type="RefSeq" id="WP_061093605.1">
    <property type="nucleotide sequence ID" value="NZ_CAXIBE010000056.1"/>
</dbReference>
<evidence type="ECO:0000313" key="3">
    <source>
        <dbReference type="EMBL" id="AMJ75823.1"/>
    </source>
</evidence>
<evidence type="ECO:0000256" key="1">
    <source>
        <dbReference type="SAM" id="Coils"/>
    </source>
</evidence>
<evidence type="ECO:0000256" key="2">
    <source>
        <dbReference type="SAM" id="SignalP"/>
    </source>
</evidence>
<feature type="chain" id="PRO_5046650194" evidence="2">
    <location>
        <begin position="25"/>
        <end position="255"/>
    </location>
</feature>
<protein>
    <submittedName>
        <fullName evidence="3">Uncharacterized protein</fullName>
    </submittedName>
</protein>
<evidence type="ECO:0000313" key="4">
    <source>
        <dbReference type="Proteomes" id="UP000056750"/>
    </source>
</evidence>
<dbReference type="EMBL" id="CP013926">
    <property type="protein sequence ID" value="AMJ75823.1"/>
    <property type="molecule type" value="Genomic_DNA"/>
</dbReference>
<keyword evidence="1" id="KW-0175">Coiled coil</keyword>
<keyword evidence="4" id="KW-1185">Reference proteome</keyword>
<name>A0ABN4LPU4_9ALTE</name>
<dbReference type="Proteomes" id="UP000056750">
    <property type="component" value="Chromosome"/>
</dbReference>
<accession>A0ABN4LPU4</accession>
<proteinExistence type="predicted"/>
<organism evidence="3 4">
    <name type="scientific">Alteromonas stellipolaris</name>
    <dbReference type="NCBI Taxonomy" id="233316"/>
    <lineage>
        <taxon>Bacteria</taxon>
        <taxon>Pseudomonadati</taxon>
        <taxon>Pseudomonadota</taxon>
        <taxon>Gammaproteobacteria</taxon>
        <taxon>Alteromonadales</taxon>
        <taxon>Alteromonadaceae</taxon>
        <taxon>Alteromonas/Salinimonas group</taxon>
        <taxon>Alteromonas</taxon>
    </lineage>
</organism>